<comment type="caution">
    <text evidence="2">The sequence shown here is derived from an EMBL/GenBank/DDBJ whole genome shotgun (WGS) entry which is preliminary data.</text>
</comment>
<evidence type="ECO:0000256" key="1">
    <source>
        <dbReference type="SAM" id="MobiDB-lite"/>
    </source>
</evidence>
<protein>
    <submittedName>
        <fullName evidence="2">Uncharacterized protein</fullName>
    </submittedName>
</protein>
<dbReference type="Proteomes" id="UP001356427">
    <property type="component" value="Unassembled WGS sequence"/>
</dbReference>
<accession>A0AAN8QZ33</accession>
<dbReference type="AlphaFoldDB" id="A0AAN8QZ33"/>
<organism evidence="2 3">
    <name type="scientific">Coregonus suidteri</name>
    <dbReference type="NCBI Taxonomy" id="861788"/>
    <lineage>
        <taxon>Eukaryota</taxon>
        <taxon>Metazoa</taxon>
        <taxon>Chordata</taxon>
        <taxon>Craniata</taxon>
        <taxon>Vertebrata</taxon>
        <taxon>Euteleostomi</taxon>
        <taxon>Actinopterygii</taxon>
        <taxon>Neopterygii</taxon>
        <taxon>Teleostei</taxon>
        <taxon>Protacanthopterygii</taxon>
        <taxon>Salmoniformes</taxon>
        <taxon>Salmonidae</taxon>
        <taxon>Coregoninae</taxon>
        <taxon>Coregonus</taxon>
    </lineage>
</organism>
<evidence type="ECO:0000313" key="3">
    <source>
        <dbReference type="Proteomes" id="UP001356427"/>
    </source>
</evidence>
<keyword evidence="3" id="KW-1185">Reference proteome</keyword>
<reference evidence="2 3" key="1">
    <citation type="submission" date="2021-04" db="EMBL/GenBank/DDBJ databases">
        <authorList>
            <person name="De Guttry C."/>
            <person name="Zahm M."/>
            <person name="Klopp C."/>
            <person name="Cabau C."/>
            <person name="Louis A."/>
            <person name="Berthelot C."/>
            <person name="Parey E."/>
            <person name="Roest Crollius H."/>
            <person name="Montfort J."/>
            <person name="Robinson-Rechavi M."/>
            <person name="Bucao C."/>
            <person name="Bouchez O."/>
            <person name="Gislard M."/>
            <person name="Lluch J."/>
            <person name="Milhes M."/>
            <person name="Lampietro C."/>
            <person name="Lopez Roques C."/>
            <person name="Donnadieu C."/>
            <person name="Braasch I."/>
            <person name="Desvignes T."/>
            <person name="Postlethwait J."/>
            <person name="Bobe J."/>
            <person name="Wedekind C."/>
            <person name="Guiguen Y."/>
        </authorList>
    </citation>
    <scope>NUCLEOTIDE SEQUENCE [LARGE SCALE GENOMIC DNA]</scope>
    <source>
        <strain evidence="2">Cs_M1</strain>
        <tissue evidence="2">Blood</tissue>
    </source>
</reference>
<name>A0AAN8QZ33_9TELE</name>
<evidence type="ECO:0000313" key="2">
    <source>
        <dbReference type="EMBL" id="KAK6306982.1"/>
    </source>
</evidence>
<gene>
    <name evidence="2" type="ORF">J4Q44_G00221300</name>
</gene>
<feature type="compositionally biased region" description="Basic and acidic residues" evidence="1">
    <location>
        <begin position="47"/>
        <end position="57"/>
    </location>
</feature>
<feature type="region of interest" description="Disordered" evidence="1">
    <location>
        <begin position="24"/>
        <end position="103"/>
    </location>
</feature>
<sequence>MEHSREAAYPDLCGTQKRLCVAGEAADDMDPNPGSWRTRPAPGDLDPYERERERSTRPDVGSSRGTGTTASRPALLSNRGQAGRVEGKTGRGNRPLSNRQTDD</sequence>
<dbReference type="EMBL" id="JAGTTL010000020">
    <property type="protein sequence ID" value="KAK6306982.1"/>
    <property type="molecule type" value="Genomic_DNA"/>
</dbReference>
<proteinExistence type="predicted"/>